<feature type="signal peptide" evidence="2">
    <location>
        <begin position="1"/>
        <end position="21"/>
    </location>
</feature>
<dbReference type="SUPFAM" id="SSF69318">
    <property type="entry name" value="Integrin alpha N-terminal domain"/>
    <property type="match status" value="2"/>
</dbReference>
<feature type="domain" description="IPT/TIG" evidence="3">
    <location>
        <begin position="23"/>
        <end position="105"/>
    </location>
</feature>
<organism evidence="5 6">
    <name type="scientific">Flavisolibacter ginsenosidimutans</name>
    <dbReference type="NCBI Taxonomy" id="661481"/>
    <lineage>
        <taxon>Bacteria</taxon>
        <taxon>Pseudomonadati</taxon>
        <taxon>Bacteroidota</taxon>
        <taxon>Chitinophagia</taxon>
        <taxon>Chitinophagales</taxon>
        <taxon>Chitinophagaceae</taxon>
        <taxon>Flavisolibacter</taxon>
    </lineage>
</organism>
<proteinExistence type="predicted"/>
<name>A0A5B8UI51_9BACT</name>
<dbReference type="InterPro" id="IPR026444">
    <property type="entry name" value="Secre_tail"/>
</dbReference>
<dbReference type="Pfam" id="PF13517">
    <property type="entry name" value="FG-GAP_3"/>
    <property type="match status" value="2"/>
</dbReference>
<dbReference type="Gene3D" id="2.130.10.130">
    <property type="entry name" value="Integrin alpha, N-terminal"/>
    <property type="match status" value="2"/>
</dbReference>
<evidence type="ECO:0000256" key="2">
    <source>
        <dbReference type="SAM" id="SignalP"/>
    </source>
</evidence>
<dbReference type="SUPFAM" id="SSF81296">
    <property type="entry name" value="E set domains"/>
    <property type="match status" value="1"/>
</dbReference>
<dbReference type="Pfam" id="PF01833">
    <property type="entry name" value="TIG"/>
    <property type="match status" value="1"/>
</dbReference>
<dbReference type="PANTHER" id="PTHR46580">
    <property type="entry name" value="SENSOR KINASE-RELATED"/>
    <property type="match status" value="1"/>
</dbReference>
<reference evidence="5 6" key="1">
    <citation type="journal article" date="2015" name="Int. J. Syst. Evol. Microbiol.">
        <title>Flavisolibacter ginsenosidimutans sp. nov., with ginsenoside-converting activity isolated from soil used for cultivating ginseng.</title>
        <authorList>
            <person name="Zhao Y."/>
            <person name="Liu Q."/>
            <person name="Kang M.S."/>
            <person name="Jin F."/>
            <person name="Yu H."/>
            <person name="Im W.T."/>
        </authorList>
    </citation>
    <scope>NUCLEOTIDE SEQUENCE [LARGE SCALE GENOMIC DNA]</scope>
    <source>
        <strain evidence="5 6">Gsoil 636</strain>
    </source>
</reference>
<dbReference type="CDD" id="cd00603">
    <property type="entry name" value="IPT_PCSR"/>
    <property type="match status" value="1"/>
</dbReference>
<evidence type="ECO:0000313" key="6">
    <source>
        <dbReference type="Proteomes" id="UP000321204"/>
    </source>
</evidence>
<protein>
    <submittedName>
        <fullName evidence="5">Uncharacterized protein</fullName>
    </submittedName>
</protein>
<dbReference type="Gene3D" id="2.60.40.2700">
    <property type="match status" value="1"/>
</dbReference>
<gene>
    <name evidence="5" type="ORF">FSB75_09480</name>
</gene>
<accession>A0A5B8UI51</accession>
<evidence type="ECO:0000256" key="1">
    <source>
        <dbReference type="ARBA" id="ARBA00022729"/>
    </source>
</evidence>
<dbReference type="InterPro" id="IPR014756">
    <property type="entry name" value="Ig_E-set"/>
</dbReference>
<feature type="chain" id="PRO_5022731224" evidence="2">
    <location>
        <begin position="22"/>
        <end position="853"/>
    </location>
</feature>
<dbReference type="PANTHER" id="PTHR46580:SF4">
    <property type="entry name" value="ATP_GTP-BINDING PROTEIN"/>
    <property type="match status" value="1"/>
</dbReference>
<dbReference type="Proteomes" id="UP000321204">
    <property type="component" value="Chromosome"/>
</dbReference>
<keyword evidence="6" id="KW-1185">Reference proteome</keyword>
<feature type="domain" description="Secretion system C-terminal sorting" evidence="4">
    <location>
        <begin position="777"/>
        <end position="846"/>
    </location>
</feature>
<dbReference type="AlphaFoldDB" id="A0A5B8UI51"/>
<evidence type="ECO:0000259" key="3">
    <source>
        <dbReference type="Pfam" id="PF01833"/>
    </source>
</evidence>
<dbReference type="Gene3D" id="2.60.40.10">
    <property type="entry name" value="Immunoglobulins"/>
    <property type="match status" value="1"/>
</dbReference>
<dbReference type="KEGG" id="fgg:FSB75_09480"/>
<dbReference type="InterPro" id="IPR028994">
    <property type="entry name" value="Integrin_alpha_N"/>
</dbReference>
<evidence type="ECO:0000259" key="4">
    <source>
        <dbReference type="Pfam" id="PF18962"/>
    </source>
</evidence>
<dbReference type="OrthoDB" id="673970at2"/>
<dbReference type="Pfam" id="PF18962">
    <property type="entry name" value="Por_Secre_tail"/>
    <property type="match status" value="1"/>
</dbReference>
<dbReference type="RefSeq" id="WP_146786161.1">
    <property type="nucleotide sequence ID" value="NZ_BAABIO010000001.1"/>
</dbReference>
<keyword evidence="1 2" id="KW-0732">Signal</keyword>
<sequence>MKRFIVFFFAFSLLCTFHSFAQPKITSYSPQAGVVGTTVTIQGSNFNPLPANNIVWFGAVRATVLTASSTSLSVVVPKGANRQAFTVTNTVTGLTGFATDPFNVTFPGGDPYFSTKTFGTAATFPGAPGAVWVAIGDLDADGKPDLVTTSDLGATAFTLAFLRNTSAFGKLSFAPKTERLMQGLSGRNILLADLNGDGLPELVAACDGTIYVLKNTSSPGTISFAPPLAYTAPQRNESLDVADMDNDGKPDIMFTNQGKVQLLHNTTIAGALSFNNPENLSTAPFAATAGEYLKLYDFDRDGRTDIALLSSQNDSLVFFRNNSSAGNILFDNSTRYSLGTGSQGVSLAAGDLDGDGIADLSVACYGTERISNYLNKSVQGTIAFEPATGVAFLYQTQHVTTGDINGDGKQDIAADRGHSGSSRTVAVLANKSIGCRLSFDPISPFVEVNVQTNDPNLLLSDLTADGKPELITTQSISGYVLVYENKVEQTFAACAGAALSLSSSLTGNTYQWQQNSGSGFVPLSNNADVSGTQTSVLQLSRLPLNWNGYLFRAVVDGDTSNVYKIAVAAVLQPAIKTAACPLGVCGPSGPLSLSADVENIGSTGAVRWQDSTGLAGWTDITGAITSQFLYTAAKSGSKIRCRLTSSLPCASQAVVYSVPFTVQSLSSVTPGANIVGNTFVVQGQTTSLTAQVINGGVNPSYQWQDSSSSTGWKNIINGTSSTLIYTALQSGTKIRCLVTSAASCAVPNVAISNVLTLTVNTPTAIIAVQPNDAHLLVFPNPVRNQLVIDSLRAEYKFTSLQIISASGQLIMPSYSLTGLQRLQLSVATLPGGPYLLMFHCKNGRVVYRQFLKL</sequence>
<dbReference type="EMBL" id="CP042433">
    <property type="protein sequence ID" value="QEC56112.1"/>
    <property type="molecule type" value="Genomic_DNA"/>
</dbReference>
<dbReference type="InterPro" id="IPR002909">
    <property type="entry name" value="IPT_dom"/>
</dbReference>
<dbReference type="InterPro" id="IPR013517">
    <property type="entry name" value="FG-GAP"/>
</dbReference>
<dbReference type="InterPro" id="IPR013783">
    <property type="entry name" value="Ig-like_fold"/>
</dbReference>
<evidence type="ECO:0000313" key="5">
    <source>
        <dbReference type="EMBL" id="QEC56112.1"/>
    </source>
</evidence>